<dbReference type="GO" id="GO:0016874">
    <property type="term" value="F:ligase activity"/>
    <property type="evidence" value="ECO:0007669"/>
    <property type="project" value="UniProtKB-KW"/>
</dbReference>
<dbReference type="SUPFAM" id="SSF55681">
    <property type="entry name" value="Class II aaRS and biotin synthetases"/>
    <property type="match status" value="1"/>
</dbReference>
<dbReference type="PANTHER" id="PTHR43679:SF2">
    <property type="entry name" value="OCTANOYL-[GCVH]:PROTEIN N-OCTANOYLTRANSFERASE"/>
    <property type="match status" value="1"/>
</dbReference>
<dbReference type="EMBL" id="FUZQ01000004">
    <property type="protein sequence ID" value="SKC65690.1"/>
    <property type="molecule type" value="Genomic_DNA"/>
</dbReference>
<dbReference type="Gene3D" id="3.30.930.10">
    <property type="entry name" value="Bira Bifunctional Protein, Domain 2"/>
    <property type="match status" value="1"/>
</dbReference>
<dbReference type="AlphaFoldDB" id="A0A1T5KPU2"/>
<dbReference type="Proteomes" id="UP000189777">
    <property type="component" value="Unassembled WGS sequence"/>
</dbReference>
<keyword evidence="3" id="KW-1185">Reference proteome</keyword>
<feature type="domain" description="BPL/LPL catalytic" evidence="1">
    <location>
        <begin position="137"/>
        <end position="329"/>
    </location>
</feature>
<dbReference type="OrthoDB" id="9788148at2"/>
<dbReference type="CDD" id="cd16443">
    <property type="entry name" value="LplA"/>
    <property type="match status" value="1"/>
</dbReference>
<dbReference type="InterPro" id="IPR004143">
    <property type="entry name" value="BPL_LPL_catalytic"/>
</dbReference>
<protein>
    <submittedName>
        <fullName evidence="2">Lipoate-protein ligase A</fullName>
    </submittedName>
</protein>
<dbReference type="Gene3D" id="3.30.390.50">
    <property type="entry name" value="CO dehydrogenase flavoprotein, C-terminal domain"/>
    <property type="match status" value="1"/>
</dbReference>
<dbReference type="Pfam" id="PF21948">
    <property type="entry name" value="LplA-B_cat"/>
    <property type="match status" value="1"/>
</dbReference>
<name>A0A1T5KPU2_9MICO</name>
<evidence type="ECO:0000313" key="3">
    <source>
        <dbReference type="Proteomes" id="UP000189777"/>
    </source>
</evidence>
<reference evidence="2 3" key="1">
    <citation type="submission" date="2017-02" db="EMBL/GenBank/DDBJ databases">
        <authorList>
            <person name="Peterson S.W."/>
        </authorList>
    </citation>
    <scope>NUCLEOTIDE SEQUENCE [LARGE SCALE GENOMIC DNA]</scope>
    <source>
        <strain evidence="2 3">DSM 21481</strain>
    </source>
</reference>
<accession>A0A1T5KPU2</accession>
<proteinExistence type="predicted"/>
<dbReference type="InterPro" id="IPR045864">
    <property type="entry name" value="aa-tRNA-synth_II/BPL/LPL"/>
</dbReference>
<dbReference type="PANTHER" id="PTHR43679">
    <property type="entry name" value="OCTANOYLTRANSFERASE LIPM-RELATED"/>
    <property type="match status" value="1"/>
</dbReference>
<organism evidence="2 3">
    <name type="scientific">Krasilnikoviella flava</name>
    <dbReference type="NCBI Taxonomy" id="526729"/>
    <lineage>
        <taxon>Bacteria</taxon>
        <taxon>Bacillati</taxon>
        <taxon>Actinomycetota</taxon>
        <taxon>Actinomycetes</taxon>
        <taxon>Micrococcales</taxon>
        <taxon>Promicromonosporaceae</taxon>
        <taxon>Krasilnikoviella</taxon>
    </lineage>
</organism>
<dbReference type="RefSeq" id="WP_079574587.1">
    <property type="nucleotide sequence ID" value="NZ_FUZQ01000004.1"/>
</dbReference>
<gene>
    <name evidence="2" type="ORF">SAMN04324258_2246</name>
</gene>
<evidence type="ECO:0000313" key="2">
    <source>
        <dbReference type="EMBL" id="SKC65690.1"/>
    </source>
</evidence>
<dbReference type="PROSITE" id="PS51733">
    <property type="entry name" value="BPL_LPL_CATALYTIC"/>
    <property type="match status" value="1"/>
</dbReference>
<dbReference type="STRING" id="526729.SAMN04324258_2246"/>
<evidence type="ECO:0000259" key="1">
    <source>
        <dbReference type="PROSITE" id="PS51733"/>
    </source>
</evidence>
<dbReference type="InterPro" id="IPR050664">
    <property type="entry name" value="Octanoyltrans_LipM/LipL"/>
</dbReference>
<keyword evidence="2" id="KW-0436">Ligase</keyword>
<sequence length="358" mass="38959">MHGEYKVPGGKLVTVDLDVRDGLLADVRLSGDFFLEPDDALEVIDDALVGLPRETSTSELARAVDEGLRVAEEDGRVTGGVTMVGFDAWAVAVAVRRALGLATTWDDHTFEVLRPGPLPPATLAALDQVLTEELAAGRRGPTLRFWDWNERAVFIGSFQSLRNEVDPVGVREHDVTVVRRISGGGAMFMEAGNCVTFSLVVPASLVDGLSFEQSYAFLDSWVLGALQDVGVEAYFSGMNDVASPAGKLAGSAQKRLAGGAVLHHMTMAYDIDSAKMLEVLRIGREKLSDKGTTSANKRVDPLRSQTGMSRDEIIDAFEAHFRSHHRTADSELRPEELARADELVRTKFGNPTWINRVP</sequence>